<protein>
    <submittedName>
        <fullName evidence="1">Uncharacterized protein</fullName>
    </submittedName>
</protein>
<organism evidence="1 2">
    <name type="scientific">Pseudomonas veronii</name>
    <dbReference type="NCBI Taxonomy" id="76761"/>
    <lineage>
        <taxon>Bacteria</taxon>
        <taxon>Pseudomonadati</taxon>
        <taxon>Pseudomonadota</taxon>
        <taxon>Gammaproteobacteria</taxon>
        <taxon>Pseudomonadales</taxon>
        <taxon>Pseudomonadaceae</taxon>
        <taxon>Pseudomonas</taxon>
    </lineage>
</organism>
<gene>
    <name evidence="1" type="ORF">HBO38_35010</name>
</gene>
<reference evidence="1 2" key="1">
    <citation type="journal article" date="2020" name="Front. Microbiol.">
        <title>Genetic Organization of the aprX-lipA2 Operon Affects the Proteolytic Potential of Pseudomonas Species in Milk.</title>
        <authorList>
            <person name="Maier C."/>
            <person name="Huptas C."/>
            <person name="von Neubeck M."/>
            <person name="Scherer S."/>
            <person name="Wenning M."/>
            <person name="Lucking G."/>
        </authorList>
    </citation>
    <scope>NUCLEOTIDE SEQUENCE [LARGE SCALE GENOMIC DNA]</scope>
    <source>
        <strain evidence="1 2">DSM 16272</strain>
    </source>
</reference>
<dbReference type="AlphaFoldDB" id="A0A7Y1FCP8"/>
<proteinExistence type="predicted"/>
<sequence>MYSISKTTVNFAKARGLELEVNGSMLEVSEADNDSEFMFSLRMMGDSFFYNGNVYLPEAIKEELPAYMKDEKALRAMLKFVAGQRAA</sequence>
<evidence type="ECO:0000313" key="2">
    <source>
        <dbReference type="Proteomes" id="UP000537729"/>
    </source>
</evidence>
<comment type="caution">
    <text evidence="1">The sequence shown here is derived from an EMBL/GenBank/DDBJ whole genome shotgun (WGS) entry which is preliminary data.</text>
</comment>
<dbReference type="Proteomes" id="UP000537729">
    <property type="component" value="Unassembled WGS sequence"/>
</dbReference>
<name>A0A7Y1FCP8_PSEVE</name>
<dbReference type="EMBL" id="JAAQWG010000104">
    <property type="protein sequence ID" value="NMY13536.1"/>
    <property type="molecule type" value="Genomic_DNA"/>
</dbReference>
<accession>A0A7Y1FCP8</accession>
<evidence type="ECO:0000313" key="1">
    <source>
        <dbReference type="EMBL" id="NMY13536.1"/>
    </source>
</evidence>